<dbReference type="PROSITE" id="PS51935">
    <property type="entry name" value="NLPC_P60"/>
    <property type="match status" value="1"/>
</dbReference>
<protein>
    <submittedName>
        <fullName evidence="6">SH3 domain-containing protein</fullName>
    </submittedName>
</protein>
<evidence type="ECO:0000256" key="1">
    <source>
        <dbReference type="ARBA" id="ARBA00007074"/>
    </source>
</evidence>
<dbReference type="Pfam" id="PF00877">
    <property type="entry name" value="NLPC_P60"/>
    <property type="match status" value="1"/>
</dbReference>
<feature type="domain" description="NlpC/P60" evidence="5">
    <location>
        <begin position="146"/>
        <end position="267"/>
    </location>
</feature>
<dbReference type="EMBL" id="CP046051">
    <property type="protein sequence ID" value="QKN23372.1"/>
    <property type="molecule type" value="Genomic_DNA"/>
</dbReference>
<dbReference type="PANTHER" id="PTHR47053">
    <property type="entry name" value="MUREIN DD-ENDOPEPTIDASE MEPH-RELATED"/>
    <property type="match status" value="1"/>
</dbReference>
<evidence type="ECO:0000313" key="6">
    <source>
        <dbReference type="EMBL" id="QKN23372.1"/>
    </source>
</evidence>
<dbReference type="InterPro" id="IPR041382">
    <property type="entry name" value="SH3_16"/>
</dbReference>
<evidence type="ECO:0000256" key="3">
    <source>
        <dbReference type="ARBA" id="ARBA00022801"/>
    </source>
</evidence>
<accession>A0A859DRG3</accession>
<evidence type="ECO:0000313" key="9">
    <source>
        <dbReference type="Proteomes" id="UP000509623"/>
    </source>
</evidence>
<evidence type="ECO:0000259" key="5">
    <source>
        <dbReference type="PROSITE" id="PS51935"/>
    </source>
</evidence>
<dbReference type="Gene3D" id="2.30.30.40">
    <property type="entry name" value="SH3 Domains"/>
    <property type="match status" value="2"/>
</dbReference>
<dbReference type="Gene3D" id="3.90.1720.10">
    <property type="entry name" value="endopeptidase domain like (from Nostoc punctiforme)"/>
    <property type="match status" value="1"/>
</dbReference>
<dbReference type="RefSeq" id="WP_086036474.1">
    <property type="nucleotide sequence ID" value="NZ_CP046051.1"/>
</dbReference>
<evidence type="ECO:0000256" key="2">
    <source>
        <dbReference type="ARBA" id="ARBA00022670"/>
    </source>
</evidence>
<keyword evidence="4" id="KW-0788">Thiol protease</keyword>
<organism evidence="6 8">
    <name type="scientific">Caproicibacterium lactatifermentans</name>
    <dbReference type="NCBI Taxonomy" id="2666138"/>
    <lineage>
        <taxon>Bacteria</taxon>
        <taxon>Bacillati</taxon>
        <taxon>Bacillota</taxon>
        <taxon>Clostridia</taxon>
        <taxon>Eubacteriales</taxon>
        <taxon>Oscillospiraceae</taxon>
        <taxon>Caproicibacterium</taxon>
    </lineage>
</organism>
<evidence type="ECO:0000313" key="8">
    <source>
        <dbReference type="Proteomes" id="UP000501316"/>
    </source>
</evidence>
<dbReference type="Proteomes" id="UP000509623">
    <property type="component" value="Chromosome"/>
</dbReference>
<keyword evidence="3" id="KW-0378">Hydrolase</keyword>
<dbReference type="GO" id="GO:0006508">
    <property type="term" value="P:proteolysis"/>
    <property type="evidence" value="ECO:0007669"/>
    <property type="project" value="UniProtKB-KW"/>
</dbReference>
<name>A0A859DRG3_9FIRM</name>
<dbReference type="GO" id="GO:0008234">
    <property type="term" value="F:cysteine-type peptidase activity"/>
    <property type="evidence" value="ECO:0007669"/>
    <property type="project" value="UniProtKB-KW"/>
</dbReference>
<reference evidence="7" key="3">
    <citation type="journal article" date="2022" name="Int. J. Syst. Evol. Microbiol.">
        <title>Caproicibacterium lactatifermentans sp. nov., isolated from pit clay used for the production of Chinese strong aroma-type liquor.</title>
        <authorList>
            <person name="Wang H."/>
            <person name="Gu Y."/>
            <person name="Zhao D."/>
            <person name="Qiao Z."/>
            <person name="Zheng J."/>
            <person name="Gao J."/>
            <person name="Ren C."/>
            <person name="Xu Y."/>
        </authorList>
    </citation>
    <scope>NUCLEOTIDE SEQUENCE</scope>
    <source>
        <strain evidence="7">JNU-WLY1368</strain>
    </source>
</reference>
<dbReference type="Pfam" id="PF18348">
    <property type="entry name" value="SH3_16"/>
    <property type="match status" value="1"/>
</dbReference>
<keyword evidence="9" id="KW-1185">Reference proteome</keyword>
<gene>
    <name evidence="6" type="ORF">GJQ69_01995</name>
    <name evidence="7" type="ORF">GKP14_02365</name>
</gene>
<dbReference type="SUPFAM" id="SSF54001">
    <property type="entry name" value="Cysteine proteinases"/>
    <property type="match status" value="1"/>
</dbReference>
<dbReference type="AlphaFoldDB" id="A0A859DRG3"/>
<dbReference type="Proteomes" id="UP000501316">
    <property type="component" value="Chromosome"/>
</dbReference>
<reference evidence="8 9" key="1">
    <citation type="submission" date="2019-11" db="EMBL/GenBank/DDBJ databases">
        <authorList>
            <person name="Ren C."/>
            <person name="Wang H."/>
            <person name="Xu Y."/>
        </authorList>
    </citation>
    <scope>NUCLEOTIDE SEQUENCE [LARGE SCALE GENOMIC DNA]</scope>
    <source>
        <strain evidence="9">JNU-WLY1368</strain>
        <strain evidence="6 8">LBM 19010</strain>
    </source>
</reference>
<sequence length="273" mass="29947">MNGINSIFLRGVTDLFRSPDDMERVDQALCGTAARVLERRGEWYRVETSYGYRGWAAKGDMRALNSRSIWDDAPKRVVVQAAADVLSRPRVQGMCVRTLVRGCVVGLTDTDERDGWQQVCLPEGITGWLPACFLAALPETAGVPEADLRACVTASALSYLGTQYRWGGKSPFGIDCSGLVQMAFQLNGITIWRDAEIKEGFPVHEIPEEEIRPADLLYFPGHVAMYLGSGKIVHATGHKGDSCVTVNSLDPRSSRCRQDLAESITAIGSAFPY</sequence>
<comment type="similarity">
    <text evidence="1">Belongs to the peptidase C40 family.</text>
</comment>
<proteinExistence type="inferred from homology"/>
<dbReference type="InterPro" id="IPR000064">
    <property type="entry name" value="NLP_P60_dom"/>
</dbReference>
<dbReference type="InterPro" id="IPR051202">
    <property type="entry name" value="Peptidase_C40"/>
</dbReference>
<dbReference type="EMBL" id="CP046161">
    <property type="protein sequence ID" value="QKO29949.1"/>
    <property type="molecule type" value="Genomic_DNA"/>
</dbReference>
<dbReference type="InterPro" id="IPR038765">
    <property type="entry name" value="Papain-like_cys_pep_sf"/>
</dbReference>
<evidence type="ECO:0000256" key="4">
    <source>
        <dbReference type="ARBA" id="ARBA00022807"/>
    </source>
</evidence>
<evidence type="ECO:0000313" key="7">
    <source>
        <dbReference type="EMBL" id="QKO29949.1"/>
    </source>
</evidence>
<dbReference type="PANTHER" id="PTHR47053:SF1">
    <property type="entry name" value="MUREIN DD-ENDOPEPTIDASE MEPH-RELATED"/>
    <property type="match status" value="1"/>
</dbReference>
<dbReference type="KEGG" id="clf:GJQ69_01995"/>
<reference evidence="7" key="2">
    <citation type="journal article" date="2021" name="Appl. Environ. Microbiol.">
        <title>Adaptability of a Caproate-Producing Bacterium Contributes to Its Dominance in an Anaerobic Fermentation System.</title>
        <authorList>
            <person name="Wang H."/>
            <person name="Gu Y."/>
            <person name="Zhou W."/>
            <person name="Zhao D."/>
            <person name="Qiao Z."/>
            <person name="Zheng J."/>
            <person name="Gao J."/>
            <person name="Chen X."/>
            <person name="Ren C."/>
            <person name="Xu Y."/>
        </authorList>
    </citation>
    <scope>NUCLEOTIDE SEQUENCE</scope>
    <source>
        <strain evidence="7">JNU-WLY1368</strain>
    </source>
</reference>
<keyword evidence="2" id="KW-0645">Protease</keyword>